<dbReference type="Pfam" id="PF18673">
    <property type="entry name" value="IrmA"/>
    <property type="match status" value="1"/>
</dbReference>
<comment type="caution">
    <text evidence="2">The sequence shown here is derived from an EMBL/GenBank/DDBJ whole genome shotgun (WGS) entry which is preliminary data.</text>
</comment>
<dbReference type="AlphaFoldDB" id="A0A5Y2LSU1"/>
<evidence type="ECO:0000313" key="2">
    <source>
        <dbReference type="EMBL" id="ECE6360372.1"/>
    </source>
</evidence>
<gene>
    <name evidence="2" type="ORF">DPA05_11845</name>
</gene>
<reference evidence="2" key="1">
    <citation type="submission" date="2018-06" db="EMBL/GenBank/DDBJ databases">
        <authorList>
            <person name="Ashton P.M."/>
            <person name="Dallman T."/>
            <person name="Nair S."/>
            <person name="De Pinna E."/>
            <person name="Peters T."/>
            <person name="Grant K."/>
        </authorList>
    </citation>
    <scope>NUCLEOTIDE SEQUENCE [LARGE SCALE GENOMIC DNA]</scope>
    <source>
        <strain evidence="2">319688</strain>
    </source>
</reference>
<name>A0A5Y2LSU1_SALER</name>
<keyword evidence="1" id="KW-0732">Signal</keyword>
<sequence length="149" mass="16082">MSSIAKKIILSAVMMGACLVSSSFASEQRYISIRNTDNVWVPGNICSLQFRLDNGGSGEGFGSLAITLRLKDKGGNVLSEGVMNVEPFGDSDAARSQDAFLEGECQDNTSTIEVVKATESRNGKEVNLPLSIFDPQYYKPLPVTVKGRK</sequence>
<organism evidence="2">
    <name type="scientific">Salmonella enterica subsp. salamae</name>
    <dbReference type="NCBI Taxonomy" id="59202"/>
    <lineage>
        <taxon>Bacteria</taxon>
        <taxon>Pseudomonadati</taxon>
        <taxon>Pseudomonadota</taxon>
        <taxon>Gammaproteobacteria</taxon>
        <taxon>Enterobacterales</taxon>
        <taxon>Enterobacteriaceae</taxon>
        <taxon>Salmonella</taxon>
    </lineage>
</organism>
<feature type="chain" id="PRO_5024921741" evidence="1">
    <location>
        <begin position="26"/>
        <end position="149"/>
    </location>
</feature>
<dbReference type="Proteomes" id="UP000839852">
    <property type="component" value="Unassembled WGS sequence"/>
</dbReference>
<evidence type="ECO:0000256" key="1">
    <source>
        <dbReference type="SAM" id="SignalP"/>
    </source>
</evidence>
<proteinExistence type="predicted"/>
<protein>
    <submittedName>
        <fullName evidence="2">Uncharacterized protein</fullName>
    </submittedName>
</protein>
<feature type="signal peptide" evidence="1">
    <location>
        <begin position="1"/>
        <end position="25"/>
    </location>
</feature>
<dbReference type="PROSITE" id="PS51257">
    <property type="entry name" value="PROKAR_LIPOPROTEIN"/>
    <property type="match status" value="1"/>
</dbReference>
<dbReference type="EMBL" id="AAIIOQ010000011">
    <property type="protein sequence ID" value="ECE6360372.1"/>
    <property type="molecule type" value="Genomic_DNA"/>
</dbReference>
<accession>A0A5Y2LSU1</accession>
<dbReference type="InterPro" id="IPR040755">
    <property type="entry name" value="IrmA"/>
</dbReference>